<dbReference type="RefSeq" id="WP_133205641.1">
    <property type="nucleotide sequence ID" value="NZ_SMRU01000023.1"/>
</dbReference>
<evidence type="ECO:0000313" key="1">
    <source>
        <dbReference type="EMBL" id="TDF92495.1"/>
    </source>
</evidence>
<keyword evidence="2" id="KW-1185">Reference proteome</keyword>
<evidence type="ECO:0008006" key="3">
    <source>
        <dbReference type="Google" id="ProtNLM"/>
    </source>
</evidence>
<proteinExistence type="predicted"/>
<dbReference type="SUPFAM" id="SSF56235">
    <property type="entry name" value="N-terminal nucleophile aminohydrolases (Ntn hydrolases)"/>
    <property type="match status" value="1"/>
</dbReference>
<dbReference type="Proteomes" id="UP000295511">
    <property type="component" value="Unassembled WGS sequence"/>
</dbReference>
<reference evidence="1 2" key="1">
    <citation type="submission" date="2019-03" db="EMBL/GenBank/DDBJ databases">
        <title>Whole genome sequence of Arthrobacter sp JH1-1.</title>
        <authorList>
            <person name="Trinh H.N."/>
        </authorList>
    </citation>
    <scope>NUCLEOTIDE SEQUENCE [LARGE SCALE GENOMIC DNA]</scope>
    <source>
        <strain evidence="1 2">JH1-1</strain>
    </source>
</reference>
<dbReference type="Pfam" id="PF01804">
    <property type="entry name" value="Penicil_amidase"/>
    <property type="match status" value="1"/>
</dbReference>
<dbReference type="OrthoDB" id="9759796at2"/>
<dbReference type="InterPro" id="IPR029055">
    <property type="entry name" value="Ntn_hydrolases_N"/>
</dbReference>
<evidence type="ECO:0000313" key="2">
    <source>
        <dbReference type="Proteomes" id="UP000295511"/>
    </source>
</evidence>
<gene>
    <name evidence="1" type="ORF">E1809_18110</name>
</gene>
<name>A0A4R5KCY0_9MICC</name>
<dbReference type="GO" id="GO:0017000">
    <property type="term" value="P:antibiotic biosynthetic process"/>
    <property type="evidence" value="ECO:0007669"/>
    <property type="project" value="InterPro"/>
</dbReference>
<protein>
    <recommendedName>
        <fullName evidence="3">Penicillin amidase</fullName>
    </recommendedName>
</protein>
<dbReference type="GO" id="GO:0016787">
    <property type="term" value="F:hydrolase activity"/>
    <property type="evidence" value="ECO:0007669"/>
    <property type="project" value="InterPro"/>
</dbReference>
<comment type="caution">
    <text evidence="1">The sequence shown here is derived from an EMBL/GenBank/DDBJ whole genome shotgun (WGS) entry which is preliminary data.</text>
</comment>
<organism evidence="1 2">
    <name type="scientific">Arthrobacter terricola</name>
    <dbReference type="NCBI Taxonomy" id="2547396"/>
    <lineage>
        <taxon>Bacteria</taxon>
        <taxon>Bacillati</taxon>
        <taxon>Actinomycetota</taxon>
        <taxon>Actinomycetes</taxon>
        <taxon>Micrococcales</taxon>
        <taxon>Micrococcaceae</taxon>
        <taxon>Arthrobacter</taxon>
    </lineage>
</organism>
<dbReference type="EMBL" id="SMRU01000023">
    <property type="protein sequence ID" value="TDF92495.1"/>
    <property type="molecule type" value="Genomic_DNA"/>
</dbReference>
<dbReference type="InterPro" id="IPR002692">
    <property type="entry name" value="S45"/>
</dbReference>
<dbReference type="Gene3D" id="3.60.20.10">
    <property type="entry name" value="Glutamine Phosphoribosylpyrophosphate, subunit 1, domain 1"/>
    <property type="match status" value="1"/>
</dbReference>
<sequence>MGISCLAPGQSGDPRSPHYADLLSTWANGESFPLLYSRSAIEAATTHWFLVRADGK</sequence>
<accession>A0A4R5KCY0</accession>
<dbReference type="AlphaFoldDB" id="A0A4R5KCY0"/>